<dbReference type="InterPro" id="IPR019127">
    <property type="entry name" value="Exosortase"/>
</dbReference>
<dbReference type="NCBIfam" id="TIGR04178">
    <property type="entry name" value="exo_archaeo"/>
    <property type="match status" value="1"/>
</dbReference>
<dbReference type="Pfam" id="PF09721">
    <property type="entry name" value="Exosortase_EpsH"/>
    <property type="match status" value="1"/>
</dbReference>
<keyword evidence="3" id="KW-0645">Protease</keyword>
<evidence type="ECO:0000256" key="4">
    <source>
        <dbReference type="ARBA" id="ARBA00022692"/>
    </source>
</evidence>
<keyword evidence="7 8" id="KW-0472">Membrane</keyword>
<evidence type="ECO:0000256" key="1">
    <source>
        <dbReference type="ARBA" id="ARBA00004651"/>
    </source>
</evidence>
<evidence type="ECO:0000256" key="7">
    <source>
        <dbReference type="ARBA" id="ARBA00023136"/>
    </source>
</evidence>
<keyword evidence="5 9" id="KW-0378">Hydrolase</keyword>
<keyword evidence="6 8" id="KW-1133">Transmembrane helix</keyword>
<dbReference type="GO" id="GO:0008233">
    <property type="term" value="F:peptidase activity"/>
    <property type="evidence" value="ECO:0007669"/>
    <property type="project" value="UniProtKB-KW"/>
</dbReference>
<dbReference type="GO" id="GO:0005886">
    <property type="term" value="C:plasma membrane"/>
    <property type="evidence" value="ECO:0007669"/>
    <property type="project" value="UniProtKB-SubCell"/>
</dbReference>
<dbReference type="InterPro" id="IPR026441">
    <property type="entry name" value="Exosort_XrtH"/>
</dbReference>
<organism evidence="9 10">
    <name type="scientific">Thiohalocapsa marina</name>
    <dbReference type="NCBI Taxonomy" id="424902"/>
    <lineage>
        <taxon>Bacteria</taxon>
        <taxon>Pseudomonadati</taxon>
        <taxon>Pseudomonadota</taxon>
        <taxon>Gammaproteobacteria</taxon>
        <taxon>Chromatiales</taxon>
        <taxon>Chromatiaceae</taxon>
        <taxon>Thiohalocapsa</taxon>
    </lineage>
</organism>
<evidence type="ECO:0000313" key="9">
    <source>
        <dbReference type="EMBL" id="KAA6187803.1"/>
    </source>
</evidence>
<comment type="caution">
    <text evidence="9">The sequence shown here is derived from an EMBL/GenBank/DDBJ whole genome shotgun (WGS) entry which is preliminary data.</text>
</comment>
<dbReference type="Proteomes" id="UP000322981">
    <property type="component" value="Unassembled WGS sequence"/>
</dbReference>
<feature type="transmembrane region" description="Helical" evidence="8">
    <location>
        <begin position="13"/>
        <end position="30"/>
    </location>
</feature>
<dbReference type="OrthoDB" id="5540917at2"/>
<dbReference type="AlphaFoldDB" id="A0A5M8FVL5"/>
<accession>A0A5M8FVL5</accession>
<gene>
    <name evidence="9" type="primary">xrtH</name>
    <name evidence="9" type="ORF">F2Q65_00740</name>
</gene>
<evidence type="ECO:0000256" key="3">
    <source>
        <dbReference type="ARBA" id="ARBA00022670"/>
    </source>
</evidence>
<sequence length="175" mass="20108">MAHSLRCQHLRHFAIRFAVYLLVLYGLAYLPVVREHLVAPFTVAITDISGWLIGLWDPRVVVTDNVLSIPGFAVQILDMCNGVEATLLMWAVFLAFPAPWRYRLLGMLLGTLGVHAVNILRIVSLLYLGVWKPDWFHWVHWYLWDALIMLDILLIFLAWLHWMPAGKDRHATALG</sequence>
<protein>
    <submittedName>
        <fullName evidence="9">Exosortase H</fullName>
        <ecNumber evidence="9">3.4.22.-</ecNumber>
    </submittedName>
</protein>
<keyword evidence="4 8" id="KW-0812">Transmembrane</keyword>
<dbReference type="EMBL" id="VWXX01000001">
    <property type="protein sequence ID" value="KAA6187803.1"/>
    <property type="molecule type" value="Genomic_DNA"/>
</dbReference>
<dbReference type="EC" id="3.4.22.-" evidence="9"/>
<feature type="transmembrane region" description="Helical" evidence="8">
    <location>
        <begin position="76"/>
        <end position="96"/>
    </location>
</feature>
<evidence type="ECO:0000256" key="6">
    <source>
        <dbReference type="ARBA" id="ARBA00022989"/>
    </source>
</evidence>
<keyword evidence="2" id="KW-1003">Cell membrane</keyword>
<evidence type="ECO:0000313" key="10">
    <source>
        <dbReference type="Proteomes" id="UP000322981"/>
    </source>
</evidence>
<reference evidence="9 10" key="1">
    <citation type="submission" date="2019-09" db="EMBL/GenBank/DDBJ databases">
        <title>Whole-genome sequence of the purple sulfur bacterium Thiohalocapsa marina DSM 19078.</title>
        <authorList>
            <person name="Kyndt J.A."/>
            <person name="Meyer T.E."/>
        </authorList>
    </citation>
    <scope>NUCLEOTIDE SEQUENCE [LARGE SCALE GENOMIC DNA]</scope>
    <source>
        <strain evidence="9 10">DSM 19078</strain>
    </source>
</reference>
<proteinExistence type="predicted"/>
<evidence type="ECO:0000256" key="8">
    <source>
        <dbReference type="SAM" id="Phobius"/>
    </source>
</evidence>
<name>A0A5M8FVL5_9GAMM</name>
<evidence type="ECO:0000256" key="5">
    <source>
        <dbReference type="ARBA" id="ARBA00022801"/>
    </source>
</evidence>
<dbReference type="GO" id="GO:0006508">
    <property type="term" value="P:proteolysis"/>
    <property type="evidence" value="ECO:0007669"/>
    <property type="project" value="UniProtKB-KW"/>
</dbReference>
<feature type="transmembrane region" description="Helical" evidence="8">
    <location>
        <begin position="141"/>
        <end position="160"/>
    </location>
</feature>
<keyword evidence="10" id="KW-1185">Reference proteome</keyword>
<evidence type="ECO:0000256" key="2">
    <source>
        <dbReference type="ARBA" id="ARBA00022475"/>
    </source>
</evidence>
<dbReference type="NCBIfam" id="TIGR04177">
    <property type="entry name" value="exosort_XrtH"/>
    <property type="match status" value="1"/>
</dbReference>
<dbReference type="InterPro" id="IPR026392">
    <property type="entry name" value="Exo/Archaeosortase_dom"/>
</dbReference>
<feature type="transmembrane region" description="Helical" evidence="8">
    <location>
        <begin position="108"/>
        <end position="129"/>
    </location>
</feature>
<comment type="subcellular location">
    <subcellularLocation>
        <location evidence="1">Cell membrane</location>
        <topology evidence="1">Multi-pass membrane protein</topology>
    </subcellularLocation>
</comment>